<keyword evidence="2" id="KW-1185">Reference proteome</keyword>
<organism evidence="1 2">
    <name type="scientific">Kutzneria buriramensis</name>
    <dbReference type="NCBI Taxonomy" id="1045776"/>
    <lineage>
        <taxon>Bacteria</taxon>
        <taxon>Bacillati</taxon>
        <taxon>Actinomycetota</taxon>
        <taxon>Actinomycetes</taxon>
        <taxon>Pseudonocardiales</taxon>
        <taxon>Pseudonocardiaceae</taxon>
        <taxon>Kutzneria</taxon>
    </lineage>
</organism>
<protein>
    <submittedName>
        <fullName evidence="1">DSBA-like thioredoxin domain-containing protein</fullName>
    </submittedName>
</protein>
<dbReference type="InterPro" id="IPR036249">
    <property type="entry name" value="Thioredoxin-like_sf"/>
</dbReference>
<gene>
    <name evidence="1" type="ORF">BCF44_113327</name>
</gene>
<accession>A0A3E0H7R4</accession>
<dbReference type="InterPro" id="IPR053977">
    <property type="entry name" value="Rv2466c-like"/>
</dbReference>
<reference evidence="1 2" key="1">
    <citation type="submission" date="2018-08" db="EMBL/GenBank/DDBJ databases">
        <title>Genomic Encyclopedia of Archaeal and Bacterial Type Strains, Phase II (KMG-II): from individual species to whole genera.</title>
        <authorList>
            <person name="Goeker M."/>
        </authorList>
    </citation>
    <scope>NUCLEOTIDE SEQUENCE [LARGE SCALE GENOMIC DNA]</scope>
    <source>
        <strain evidence="1 2">DSM 45791</strain>
    </source>
</reference>
<evidence type="ECO:0000313" key="2">
    <source>
        <dbReference type="Proteomes" id="UP000256269"/>
    </source>
</evidence>
<proteinExistence type="predicted"/>
<sequence>MWPLDGLRPPDAHRLFLDRAAAARPGFAADHRVVARACEQLAGVPQAIELLAARVRDHDLDELVPEHPRWEAGPMSPDASATKVDFYFDPICPFAWITSRWILEVERQRELDLTFRVMSLTVLNTGREDLPEQYKARLGEGWWAVRVATALAQLRGEAALRDYYTEFGVRYHNQGNKDRREVIAAALEAIGAPAELNAAADSTEFDEAVRKSHHEGMDPVGMDVGTPTIHIDGVAFFGPVLSTIPRGEDALKIFDGAVALAGYPTFFELKRTRVGDLDFS</sequence>
<dbReference type="Pfam" id="PF22234">
    <property type="entry name" value="Rv2466c-like"/>
    <property type="match status" value="1"/>
</dbReference>
<dbReference type="AlphaFoldDB" id="A0A3E0H7R4"/>
<evidence type="ECO:0000313" key="1">
    <source>
        <dbReference type="EMBL" id="REH39472.1"/>
    </source>
</evidence>
<dbReference type="Proteomes" id="UP000256269">
    <property type="component" value="Unassembled WGS sequence"/>
</dbReference>
<dbReference type="Gene3D" id="3.40.30.10">
    <property type="entry name" value="Glutaredoxin"/>
    <property type="match status" value="1"/>
</dbReference>
<dbReference type="SUPFAM" id="SSF52833">
    <property type="entry name" value="Thioredoxin-like"/>
    <property type="match status" value="1"/>
</dbReference>
<name>A0A3E0H7R4_9PSEU</name>
<dbReference type="EMBL" id="QUNO01000013">
    <property type="protein sequence ID" value="REH39472.1"/>
    <property type="molecule type" value="Genomic_DNA"/>
</dbReference>
<comment type="caution">
    <text evidence="1">The sequence shown here is derived from an EMBL/GenBank/DDBJ whole genome shotgun (WGS) entry which is preliminary data.</text>
</comment>